<dbReference type="AlphaFoldDB" id="A0A931PSS6"/>
<comment type="subcellular location">
    <subcellularLocation>
        <location evidence="2">Bacterial flagellum basal body</location>
    </subcellularLocation>
    <subcellularLocation>
        <location evidence="3">Cell outer membrane</location>
    </subcellularLocation>
</comment>
<reference evidence="10" key="1">
    <citation type="submission" date="2020-07" db="EMBL/GenBank/DDBJ databases">
        <title>Huge and variable diversity of episymbiotic CPR bacteria and DPANN archaea in groundwater ecosystems.</title>
        <authorList>
            <person name="He C.Y."/>
            <person name="Keren R."/>
            <person name="Whittaker M."/>
            <person name="Farag I.F."/>
            <person name="Doudna J."/>
            <person name="Cate J.H.D."/>
            <person name="Banfield J.F."/>
        </authorList>
    </citation>
    <scope>NUCLEOTIDE SEQUENCE</scope>
    <source>
        <strain evidence="10">NC_groundwater_17_Pr7_B-0.1um_64_12</strain>
    </source>
</reference>
<keyword evidence="6" id="KW-0472">Membrane</keyword>
<dbReference type="Pfam" id="PF02107">
    <property type="entry name" value="FlgH"/>
    <property type="match status" value="1"/>
</dbReference>
<dbReference type="InterPro" id="IPR000527">
    <property type="entry name" value="Flag_Lring"/>
</dbReference>
<feature type="signal peptide" evidence="9">
    <location>
        <begin position="1"/>
        <end position="21"/>
    </location>
</feature>
<protein>
    <submittedName>
        <fullName evidence="10">Flagellar basal body L-ring protein FlgH</fullName>
    </submittedName>
</protein>
<keyword evidence="8" id="KW-0998">Cell outer membrane</keyword>
<dbReference type="GO" id="GO:0003774">
    <property type="term" value="F:cytoskeletal motor activity"/>
    <property type="evidence" value="ECO:0007669"/>
    <property type="project" value="InterPro"/>
</dbReference>
<gene>
    <name evidence="10" type="ORF">HYR64_01385</name>
</gene>
<dbReference type="PRINTS" id="PR01008">
    <property type="entry name" value="FLGLRINGFLGH"/>
</dbReference>
<keyword evidence="10" id="KW-0966">Cell projection</keyword>
<proteinExistence type="inferred from homology"/>
<dbReference type="GO" id="GO:0009427">
    <property type="term" value="C:bacterial-type flagellum basal body, distal rod, L ring"/>
    <property type="evidence" value="ECO:0007669"/>
    <property type="project" value="InterPro"/>
</dbReference>
<comment type="function">
    <text evidence="1">Assembles around the rod to form the L-ring and probably protects the motor/basal body from shearing forces during rotation.</text>
</comment>
<evidence type="ECO:0000256" key="2">
    <source>
        <dbReference type="ARBA" id="ARBA00004117"/>
    </source>
</evidence>
<sequence>MNIRYALVASLALVASAFAAAQEENPGSLWPSGYRNPLLDRTAHREGDVITILISETSTASFTATTTTSKTDKTDVPHINIPVLGNLFSVLGIGATSTTAGNGASTQEGKLTARLTAVVKKVFANGTMLVEGSRSVRTNKDTQVFRLSGIVRREDIRPDNTVLSESLANAEIHADGKGQISDRQRKGILTRLLDWLF</sequence>
<dbReference type="EMBL" id="JACOSL010000008">
    <property type="protein sequence ID" value="MBI1755743.1"/>
    <property type="molecule type" value="Genomic_DNA"/>
</dbReference>
<keyword evidence="5 9" id="KW-0732">Signal</keyword>
<dbReference type="Proteomes" id="UP000727962">
    <property type="component" value="Unassembled WGS sequence"/>
</dbReference>
<comment type="caution">
    <text evidence="10">The sequence shown here is derived from an EMBL/GenBank/DDBJ whole genome shotgun (WGS) entry which is preliminary data.</text>
</comment>
<evidence type="ECO:0000256" key="5">
    <source>
        <dbReference type="ARBA" id="ARBA00022729"/>
    </source>
</evidence>
<keyword evidence="10" id="KW-0969">Cilium</keyword>
<evidence type="ECO:0000256" key="6">
    <source>
        <dbReference type="ARBA" id="ARBA00023136"/>
    </source>
</evidence>
<accession>A0A931PSS6</accession>
<dbReference type="GO" id="GO:0009279">
    <property type="term" value="C:cell outer membrane"/>
    <property type="evidence" value="ECO:0007669"/>
    <property type="project" value="UniProtKB-SubCell"/>
</dbReference>
<evidence type="ECO:0000256" key="9">
    <source>
        <dbReference type="SAM" id="SignalP"/>
    </source>
</evidence>
<keyword evidence="7" id="KW-0975">Bacterial flagellum</keyword>
<dbReference type="PANTHER" id="PTHR34933:SF1">
    <property type="entry name" value="FLAGELLAR L-RING PROTEIN"/>
    <property type="match status" value="1"/>
</dbReference>
<comment type="similarity">
    <text evidence="4">Belongs to the FlgH family.</text>
</comment>
<evidence type="ECO:0000313" key="10">
    <source>
        <dbReference type="EMBL" id="MBI1755743.1"/>
    </source>
</evidence>
<evidence type="ECO:0000256" key="8">
    <source>
        <dbReference type="ARBA" id="ARBA00023237"/>
    </source>
</evidence>
<feature type="chain" id="PRO_5037299965" evidence="9">
    <location>
        <begin position="22"/>
        <end position="197"/>
    </location>
</feature>
<organism evidence="10 11">
    <name type="scientific">Fimbriimonas ginsengisoli</name>
    <dbReference type="NCBI Taxonomy" id="1005039"/>
    <lineage>
        <taxon>Bacteria</taxon>
        <taxon>Bacillati</taxon>
        <taxon>Armatimonadota</taxon>
        <taxon>Fimbriimonadia</taxon>
        <taxon>Fimbriimonadales</taxon>
        <taxon>Fimbriimonadaceae</taxon>
        <taxon>Fimbriimonas</taxon>
    </lineage>
</organism>
<dbReference type="PANTHER" id="PTHR34933">
    <property type="entry name" value="FLAGELLAR L-RING PROTEIN"/>
    <property type="match status" value="1"/>
</dbReference>
<evidence type="ECO:0000256" key="3">
    <source>
        <dbReference type="ARBA" id="ARBA00004442"/>
    </source>
</evidence>
<keyword evidence="10" id="KW-0282">Flagellum</keyword>
<evidence type="ECO:0000256" key="1">
    <source>
        <dbReference type="ARBA" id="ARBA00002591"/>
    </source>
</evidence>
<name>A0A931PSS6_FIMGI</name>
<evidence type="ECO:0000256" key="4">
    <source>
        <dbReference type="ARBA" id="ARBA00006929"/>
    </source>
</evidence>
<dbReference type="GO" id="GO:0071973">
    <property type="term" value="P:bacterial-type flagellum-dependent cell motility"/>
    <property type="evidence" value="ECO:0007669"/>
    <property type="project" value="InterPro"/>
</dbReference>
<evidence type="ECO:0000313" key="11">
    <source>
        <dbReference type="Proteomes" id="UP000727962"/>
    </source>
</evidence>
<evidence type="ECO:0000256" key="7">
    <source>
        <dbReference type="ARBA" id="ARBA00023143"/>
    </source>
</evidence>